<name>A0AA43Z7X2_9GAMM</name>
<comment type="caution">
    <text evidence="1">The sequence shown here is derived from an EMBL/GenBank/DDBJ whole genome shotgun (WGS) entry which is preliminary data.</text>
</comment>
<dbReference type="AlphaFoldDB" id="A0AA43Z7X2"/>
<sequence>MIKAVDLFAGLGGWRQRPVGRNSMGLIQPEPHNTLPGLRRAGDFCL</sequence>
<gene>
    <name evidence="1" type="ORF">HA520_15140</name>
</gene>
<dbReference type="EMBL" id="JAAPAP010000011">
    <property type="protein sequence ID" value="NHN78598.1"/>
    <property type="molecule type" value="Genomic_DNA"/>
</dbReference>
<dbReference type="RefSeq" id="WP_165893279.1">
    <property type="nucleotide sequence ID" value="NZ_JAAPAP010000011.1"/>
</dbReference>
<evidence type="ECO:0000313" key="1">
    <source>
        <dbReference type="EMBL" id="NHN78598.1"/>
    </source>
</evidence>
<proteinExistence type="predicted"/>
<organism evidence="1 2">
    <name type="scientific">Azotobacter chroococcum</name>
    <dbReference type="NCBI Taxonomy" id="353"/>
    <lineage>
        <taxon>Bacteria</taxon>
        <taxon>Pseudomonadati</taxon>
        <taxon>Pseudomonadota</taxon>
        <taxon>Gammaproteobacteria</taxon>
        <taxon>Pseudomonadales</taxon>
        <taxon>Pseudomonadaceae</taxon>
        <taxon>Azotobacter</taxon>
    </lineage>
</organism>
<evidence type="ECO:0000313" key="2">
    <source>
        <dbReference type="Proteomes" id="UP000736384"/>
    </source>
</evidence>
<dbReference type="Proteomes" id="UP000736384">
    <property type="component" value="Unassembled WGS sequence"/>
</dbReference>
<reference evidence="1" key="1">
    <citation type="submission" date="2020-03" db="EMBL/GenBank/DDBJ databases">
        <title>Genome assembly of Azotobacter chroococcum W5.</title>
        <authorList>
            <person name="Kannepalli A."/>
        </authorList>
    </citation>
    <scope>NUCLEOTIDE SEQUENCE</scope>
    <source>
        <strain evidence="1">W5</strain>
    </source>
</reference>
<protein>
    <submittedName>
        <fullName evidence="1">Uncharacterized protein</fullName>
    </submittedName>
</protein>
<accession>A0AA43Z7X2</accession>